<accession>A0A1H6ZNS5</accession>
<dbReference type="OrthoDB" id="5786478at2"/>
<proteinExistence type="inferred from homology"/>
<dbReference type="SUPFAM" id="SSF51735">
    <property type="entry name" value="NAD(P)-binding Rossmann-fold domains"/>
    <property type="match status" value="1"/>
</dbReference>
<evidence type="ECO:0000313" key="4">
    <source>
        <dbReference type="EMBL" id="SEJ55153.1"/>
    </source>
</evidence>
<name>A0A1H6ZNS5_9BACT</name>
<comment type="similarity">
    <text evidence="1 3">Belongs to the short-chain dehydrogenases/reductases (SDR) family.</text>
</comment>
<dbReference type="CDD" id="cd05233">
    <property type="entry name" value="SDR_c"/>
    <property type="match status" value="1"/>
</dbReference>
<evidence type="ECO:0000256" key="1">
    <source>
        <dbReference type="ARBA" id="ARBA00006484"/>
    </source>
</evidence>
<dbReference type="Gene3D" id="3.40.50.720">
    <property type="entry name" value="NAD(P)-binding Rossmann-like Domain"/>
    <property type="match status" value="1"/>
</dbReference>
<dbReference type="PANTHER" id="PTHR44196">
    <property type="entry name" value="DEHYDROGENASE/REDUCTASE SDR FAMILY MEMBER 7B"/>
    <property type="match status" value="1"/>
</dbReference>
<keyword evidence="2" id="KW-0560">Oxidoreductase</keyword>
<dbReference type="Pfam" id="PF00106">
    <property type="entry name" value="adh_short"/>
    <property type="match status" value="1"/>
</dbReference>
<dbReference type="STRING" id="1416801.SAMN05192553_10538"/>
<dbReference type="InterPro" id="IPR036291">
    <property type="entry name" value="NAD(P)-bd_dom_sf"/>
</dbReference>
<dbReference type="GO" id="GO:0016020">
    <property type="term" value="C:membrane"/>
    <property type="evidence" value="ECO:0007669"/>
    <property type="project" value="TreeGrafter"/>
</dbReference>
<reference evidence="5" key="1">
    <citation type="submission" date="2016-10" db="EMBL/GenBank/DDBJ databases">
        <authorList>
            <person name="Varghese N."/>
            <person name="Submissions S."/>
        </authorList>
    </citation>
    <scope>NUCLEOTIDE SEQUENCE [LARGE SCALE GENOMIC DNA]</scope>
    <source>
        <strain evidence="5">IBRC-M 10761</strain>
    </source>
</reference>
<evidence type="ECO:0000313" key="5">
    <source>
        <dbReference type="Proteomes" id="UP000199403"/>
    </source>
</evidence>
<dbReference type="PRINTS" id="PR00081">
    <property type="entry name" value="GDHRDH"/>
</dbReference>
<protein>
    <submittedName>
        <fullName evidence="4">Short-chain dehydrogenase</fullName>
    </submittedName>
</protein>
<dbReference type="Proteomes" id="UP000199403">
    <property type="component" value="Unassembled WGS sequence"/>
</dbReference>
<dbReference type="EMBL" id="FNZH01000005">
    <property type="protein sequence ID" value="SEJ55153.1"/>
    <property type="molecule type" value="Genomic_DNA"/>
</dbReference>
<sequence length="264" mass="28384">MKINGKLAVVTGASRGIGAATAILLAEKGAQVILVARSEGDLLHVATRIRQAGGIAYIVASDLADAASTRSAAQAILQNHGVPDLLVNNAGAGRWLFAEETPEGEEDVMIALPYLAAFRLCRAFLPGMLSRRSGMILNVNSPASLIPWSGATGYAASRWALRGFAEALRADLHGTGIRVCEVILGETSSNYFKANPGSYLRLPKLAKFFPLLTPEEAAWYIVKAVRQNRSTYTAPFLLAVNRFFLGLMPGLFKTISWKSDFPHP</sequence>
<keyword evidence="5" id="KW-1185">Reference proteome</keyword>
<dbReference type="GO" id="GO:0016491">
    <property type="term" value="F:oxidoreductase activity"/>
    <property type="evidence" value="ECO:0007669"/>
    <property type="project" value="UniProtKB-KW"/>
</dbReference>
<organism evidence="4 5">
    <name type="scientific">Cyclobacterium xiamenense</name>
    <dbReference type="NCBI Taxonomy" id="1297121"/>
    <lineage>
        <taxon>Bacteria</taxon>
        <taxon>Pseudomonadati</taxon>
        <taxon>Bacteroidota</taxon>
        <taxon>Cytophagia</taxon>
        <taxon>Cytophagales</taxon>
        <taxon>Cyclobacteriaceae</taxon>
        <taxon>Cyclobacterium</taxon>
    </lineage>
</organism>
<dbReference type="PANTHER" id="PTHR44196:SF1">
    <property type="entry name" value="DEHYDROGENASE_REDUCTASE SDR FAMILY MEMBER 7B"/>
    <property type="match status" value="1"/>
</dbReference>
<evidence type="ECO:0000256" key="2">
    <source>
        <dbReference type="ARBA" id="ARBA00023002"/>
    </source>
</evidence>
<evidence type="ECO:0000256" key="3">
    <source>
        <dbReference type="RuleBase" id="RU000363"/>
    </source>
</evidence>
<dbReference type="PRINTS" id="PR00080">
    <property type="entry name" value="SDRFAMILY"/>
</dbReference>
<dbReference type="InterPro" id="IPR002347">
    <property type="entry name" value="SDR_fam"/>
</dbReference>
<gene>
    <name evidence="4" type="ORF">SAMN05192553_10538</name>
</gene>
<dbReference type="RefSeq" id="WP_092176240.1">
    <property type="nucleotide sequence ID" value="NZ_FNZH01000005.1"/>
</dbReference>
<dbReference type="AlphaFoldDB" id="A0A1H6ZNS5"/>